<protein>
    <submittedName>
        <fullName evidence="2">Uncharacterized protein</fullName>
    </submittedName>
</protein>
<evidence type="ECO:0000256" key="1">
    <source>
        <dbReference type="SAM" id="MobiDB-lite"/>
    </source>
</evidence>
<dbReference type="EMBL" id="PQXJ01000030">
    <property type="protein sequence ID" value="TGO68084.1"/>
    <property type="molecule type" value="Genomic_DNA"/>
</dbReference>
<name>A0A4Z1J4I2_9HELO</name>
<evidence type="ECO:0000313" key="3">
    <source>
        <dbReference type="Proteomes" id="UP000297452"/>
    </source>
</evidence>
<dbReference type="AlphaFoldDB" id="A0A4Z1J4I2"/>
<organism evidence="2 3">
    <name type="scientific">Botryotinia narcissicola</name>
    <dbReference type="NCBI Taxonomy" id="278944"/>
    <lineage>
        <taxon>Eukaryota</taxon>
        <taxon>Fungi</taxon>
        <taxon>Dikarya</taxon>
        <taxon>Ascomycota</taxon>
        <taxon>Pezizomycotina</taxon>
        <taxon>Leotiomycetes</taxon>
        <taxon>Helotiales</taxon>
        <taxon>Sclerotiniaceae</taxon>
        <taxon>Botryotinia</taxon>
    </lineage>
</organism>
<feature type="region of interest" description="Disordered" evidence="1">
    <location>
        <begin position="1"/>
        <end position="34"/>
    </location>
</feature>
<comment type="caution">
    <text evidence="2">The sequence shown here is derived from an EMBL/GenBank/DDBJ whole genome shotgun (WGS) entry which is preliminary data.</text>
</comment>
<reference evidence="2 3" key="1">
    <citation type="submission" date="2017-12" db="EMBL/GenBank/DDBJ databases">
        <title>Comparative genomics of Botrytis spp.</title>
        <authorList>
            <person name="Valero-Jimenez C.A."/>
            <person name="Tapia P."/>
            <person name="Veloso J."/>
            <person name="Silva-Moreno E."/>
            <person name="Staats M."/>
            <person name="Valdes J.H."/>
            <person name="Van Kan J.A.L."/>
        </authorList>
    </citation>
    <scope>NUCLEOTIDE SEQUENCE [LARGE SCALE GENOMIC DNA]</scope>
    <source>
        <strain evidence="2 3">MUCL2120</strain>
    </source>
</reference>
<evidence type="ECO:0000313" key="2">
    <source>
        <dbReference type="EMBL" id="TGO68084.1"/>
    </source>
</evidence>
<dbReference type="Proteomes" id="UP000297452">
    <property type="component" value="Unassembled WGS sequence"/>
</dbReference>
<keyword evidence="3" id="KW-1185">Reference proteome</keyword>
<accession>A0A4Z1J4I2</accession>
<gene>
    <name evidence="2" type="ORF">BOTNAR_0030g00060</name>
</gene>
<sequence length="62" mass="6788">MIPHPRGQDTQHFDVGGSDTCSSTFDTNSKDRASGGARQYTWFMEQARVAPSPGTIIFMASH</sequence>
<proteinExistence type="predicted"/>
<feature type="compositionally biased region" description="Basic and acidic residues" evidence="1">
    <location>
        <begin position="1"/>
        <end position="12"/>
    </location>
</feature>